<dbReference type="GO" id="GO:0046656">
    <property type="term" value="P:folic acid biosynthetic process"/>
    <property type="evidence" value="ECO:0007669"/>
    <property type="project" value="UniProtKB-KW"/>
</dbReference>
<evidence type="ECO:0000256" key="6">
    <source>
        <dbReference type="ARBA" id="ARBA00022741"/>
    </source>
</evidence>
<feature type="domain" description="7,8-dihydro-6-hydroxymethylpterin-pyrophosphokinase" evidence="13">
    <location>
        <begin position="5"/>
        <end position="132"/>
    </location>
</feature>
<keyword evidence="6" id="KW-0547">Nucleotide-binding</keyword>
<accession>A0A5A8F7W6</accession>
<dbReference type="GO" id="GO:0046654">
    <property type="term" value="P:tetrahydrofolate biosynthetic process"/>
    <property type="evidence" value="ECO:0007669"/>
    <property type="project" value="UniProtKB-UniPathway"/>
</dbReference>
<sequence length="165" mass="19517">MHKVILSIGTNLGDKLKNIYTSLLLLEKKLVQIEKISSVYRTKSLLLDDQPDYFNIVVEAETKLFQIELLDVCKEIEKKMGRTHTERWMPRIIDVDIIDFNRKVFITDELIIPHLQFHKRSFVVYPMKEICPDYIHPVSKKSLEYFIKKIECDLAIKRVGVLKWP</sequence>
<gene>
    <name evidence="14" type="primary">folK</name>
    <name evidence="14" type="ORF">FHQ18_06685</name>
</gene>
<evidence type="ECO:0000313" key="14">
    <source>
        <dbReference type="EMBL" id="KAA0258078.1"/>
    </source>
</evidence>
<evidence type="ECO:0000256" key="5">
    <source>
        <dbReference type="ARBA" id="ARBA00022679"/>
    </source>
</evidence>
<dbReference type="Proteomes" id="UP000322876">
    <property type="component" value="Unassembled WGS sequence"/>
</dbReference>
<dbReference type="Pfam" id="PF01288">
    <property type="entry name" value="HPPK"/>
    <property type="match status" value="1"/>
</dbReference>
<dbReference type="Gene3D" id="3.30.70.560">
    <property type="entry name" value="7,8-Dihydro-6-hydroxymethylpterin-pyrophosphokinase HPPK"/>
    <property type="match status" value="1"/>
</dbReference>
<dbReference type="RefSeq" id="WP_149266399.1">
    <property type="nucleotide sequence ID" value="NZ_VFJB01000005.1"/>
</dbReference>
<evidence type="ECO:0000256" key="9">
    <source>
        <dbReference type="ARBA" id="ARBA00022909"/>
    </source>
</evidence>
<name>A0A5A8F7W6_9BACT</name>
<comment type="similarity">
    <text evidence="2">Belongs to the HPPK family.</text>
</comment>
<evidence type="ECO:0000256" key="8">
    <source>
        <dbReference type="ARBA" id="ARBA00022840"/>
    </source>
</evidence>
<dbReference type="NCBIfam" id="TIGR01498">
    <property type="entry name" value="folK"/>
    <property type="match status" value="1"/>
</dbReference>
<comment type="caution">
    <text evidence="14">The sequence shown here is derived from an EMBL/GenBank/DDBJ whole genome shotgun (WGS) entry which is preliminary data.</text>
</comment>
<dbReference type="PANTHER" id="PTHR43071">
    <property type="entry name" value="2-AMINO-4-HYDROXY-6-HYDROXYMETHYLDIHYDROPTERIDINE PYROPHOSPHOKINASE"/>
    <property type="match status" value="1"/>
</dbReference>
<evidence type="ECO:0000256" key="7">
    <source>
        <dbReference type="ARBA" id="ARBA00022777"/>
    </source>
</evidence>
<evidence type="ECO:0000259" key="13">
    <source>
        <dbReference type="Pfam" id="PF01288"/>
    </source>
</evidence>
<dbReference type="CDD" id="cd00483">
    <property type="entry name" value="HPPK"/>
    <property type="match status" value="1"/>
</dbReference>
<dbReference type="GO" id="GO:0016301">
    <property type="term" value="F:kinase activity"/>
    <property type="evidence" value="ECO:0007669"/>
    <property type="project" value="UniProtKB-KW"/>
</dbReference>
<keyword evidence="9" id="KW-0289">Folate biosynthesis</keyword>
<keyword evidence="7 14" id="KW-0418">Kinase</keyword>
<evidence type="ECO:0000256" key="10">
    <source>
        <dbReference type="ARBA" id="ARBA00029409"/>
    </source>
</evidence>
<evidence type="ECO:0000256" key="2">
    <source>
        <dbReference type="ARBA" id="ARBA00005810"/>
    </source>
</evidence>
<dbReference type="AlphaFoldDB" id="A0A5A8F7W6"/>
<dbReference type="SUPFAM" id="SSF55083">
    <property type="entry name" value="6-hydroxymethyl-7,8-dihydropterin pyrophosphokinase, HPPK"/>
    <property type="match status" value="1"/>
</dbReference>
<dbReference type="EC" id="2.7.6.3" evidence="3"/>
<evidence type="ECO:0000313" key="15">
    <source>
        <dbReference type="Proteomes" id="UP000322876"/>
    </source>
</evidence>
<proteinExistence type="inferred from homology"/>
<dbReference type="GO" id="GO:0003848">
    <property type="term" value="F:2-amino-4-hydroxy-6-hydroxymethyldihydropteridine diphosphokinase activity"/>
    <property type="evidence" value="ECO:0007669"/>
    <property type="project" value="UniProtKB-EC"/>
</dbReference>
<keyword evidence="8" id="KW-0067">ATP-binding</keyword>
<evidence type="ECO:0000256" key="11">
    <source>
        <dbReference type="ARBA" id="ARBA00029766"/>
    </source>
</evidence>
<protein>
    <recommendedName>
        <fullName evidence="4">2-amino-4-hydroxy-6-hydroxymethyldihydropteridine pyrophosphokinase</fullName>
        <ecNumber evidence="3">2.7.6.3</ecNumber>
    </recommendedName>
    <alternativeName>
        <fullName evidence="11">6-hydroxymethyl-7,8-dihydropterin pyrophosphokinase</fullName>
    </alternativeName>
    <alternativeName>
        <fullName evidence="12">7,8-dihydro-6-hydroxymethylpterin-pyrophosphokinase</fullName>
    </alternativeName>
</protein>
<dbReference type="OrthoDB" id="9808041at2"/>
<dbReference type="InterPro" id="IPR000550">
    <property type="entry name" value="Hppk"/>
</dbReference>
<comment type="function">
    <text evidence="10">Catalyzes the transfer of pyrophosphate from adenosine triphosphate (ATP) to 6-hydroxymethyl-7,8-dihydropterin, an enzymatic step in folate biosynthesis pathway.</text>
</comment>
<reference evidence="14 15" key="1">
    <citation type="submission" date="2019-06" db="EMBL/GenBank/DDBJ databases">
        <title>Genomic insights into carbon and energy metabolism of Deferribacter autotrophicus revealed new metabolic traits in the phylum Deferribacteres.</title>
        <authorList>
            <person name="Slobodkin A.I."/>
            <person name="Slobodkina G.B."/>
            <person name="Allioux M."/>
            <person name="Alain K."/>
            <person name="Jebbar M."/>
            <person name="Shadrin V."/>
            <person name="Kublanov I.V."/>
            <person name="Toshchakov S.V."/>
            <person name="Bonch-Osmolovskaya E.A."/>
        </authorList>
    </citation>
    <scope>NUCLEOTIDE SEQUENCE [LARGE SCALE GENOMIC DNA]</scope>
    <source>
        <strain evidence="14 15">SL50</strain>
    </source>
</reference>
<comment type="pathway">
    <text evidence="1">Cofactor biosynthesis; tetrahydrofolate biosynthesis; 2-amino-4-hydroxy-6-hydroxymethyl-7,8-dihydropteridine diphosphate from 7,8-dihydroneopterin triphosphate: step 4/4.</text>
</comment>
<evidence type="ECO:0000256" key="12">
    <source>
        <dbReference type="ARBA" id="ARBA00033413"/>
    </source>
</evidence>
<dbReference type="InterPro" id="IPR035907">
    <property type="entry name" value="Hppk_sf"/>
</dbReference>
<dbReference type="EMBL" id="VFJB01000005">
    <property type="protein sequence ID" value="KAA0258078.1"/>
    <property type="molecule type" value="Genomic_DNA"/>
</dbReference>
<evidence type="ECO:0000256" key="3">
    <source>
        <dbReference type="ARBA" id="ARBA00013253"/>
    </source>
</evidence>
<dbReference type="GO" id="GO:0005524">
    <property type="term" value="F:ATP binding"/>
    <property type="evidence" value="ECO:0007669"/>
    <property type="project" value="UniProtKB-KW"/>
</dbReference>
<dbReference type="PANTHER" id="PTHR43071:SF1">
    <property type="entry name" value="2-AMINO-4-HYDROXY-6-HYDROXYMETHYLDIHYDROPTERIDINE PYROPHOSPHOKINASE"/>
    <property type="match status" value="1"/>
</dbReference>
<dbReference type="UniPathway" id="UPA00077">
    <property type="reaction ID" value="UER00155"/>
</dbReference>
<evidence type="ECO:0000256" key="1">
    <source>
        <dbReference type="ARBA" id="ARBA00005051"/>
    </source>
</evidence>
<keyword evidence="5 14" id="KW-0808">Transferase</keyword>
<keyword evidence="15" id="KW-1185">Reference proteome</keyword>
<evidence type="ECO:0000256" key="4">
    <source>
        <dbReference type="ARBA" id="ARBA00016218"/>
    </source>
</evidence>
<organism evidence="14 15">
    <name type="scientific">Deferribacter autotrophicus</name>
    <dbReference type="NCBI Taxonomy" id="500465"/>
    <lineage>
        <taxon>Bacteria</taxon>
        <taxon>Pseudomonadati</taxon>
        <taxon>Deferribacterota</taxon>
        <taxon>Deferribacteres</taxon>
        <taxon>Deferribacterales</taxon>
        <taxon>Deferribacteraceae</taxon>
        <taxon>Deferribacter</taxon>
    </lineage>
</organism>